<dbReference type="InterPro" id="IPR003607">
    <property type="entry name" value="HD/PDEase_dom"/>
</dbReference>
<name>A0AAN6TEP8_9PEZI</name>
<dbReference type="Proteomes" id="UP001302812">
    <property type="component" value="Unassembled WGS sequence"/>
</dbReference>
<feature type="domain" description="HD/PDEase" evidence="2">
    <location>
        <begin position="113"/>
        <end position="231"/>
    </location>
</feature>
<feature type="region of interest" description="Disordered" evidence="1">
    <location>
        <begin position="360"/>
        <end position="382"/>
    </location>
</feature>
<comment type="caution">
    <text evidence="3">The sequence shown here is derived from an EMBL/GenBank/DDBJ whole genome shotgun (WGS) entry which is preliminary data.</text>
</comment>
<dbReference type="RefSeq" id="XP_064670613.1">
    <property type="nucleotide sequence ID" value="XM_064815032.1"/>
</dbReference>
<gene>
    <name evidence="3" type="ORF">N656DRAFT_778559</name>
</gene>
<dbReference type="EMBL" id="MU853340">
    <property type="protein sequence ID" value="KAK4113043.1"/>
    <property type="molecule type" value="Genomic_DNA"/>
</dbReference>
<sequence>MSQLKSILLQLTAALSLDTIPQAKQLEATLTMSDSTGSLAPKSNWNSINPKPEPGYFQTIQYPSADHLIIHDTLYGTHTITEPVLVSLLQSPSLLRLSSVCQHGITGLLGFTPRVTRLEHSIGAFLLVRKVNATLSEQVAALLHDISHTALSHVVDWAGLSTPGSGSGESFHEVHKTRFVESTDLPSIIARHGFGPEVFNEGSFPLVESPAPHLCADRLDYALRDAVGFGKLDLQDARRVYTSVMAYPDATTSPHRMLVLTDRDLAMTLARAYLAVDRDVWSNPAHISVYQRAGRVIGDAIRSGVVRESDLWGLSDREFWKVLREATDEVGKESMRRLEVEGLPEDENLGLPVGTKVRTLDPDVLGGGGGDDDDDAEAGGPGGGLTCQALSVWCPAWAEERTAYILARKRLQGIESS</sequence>
<dbReference type="GO" id="GO:0005634">
    <property type="term" value="C:nucleus"/>
    <property type="evidence" value="ECO:0007669"/>
    <property type="project" value="TreeGrafter"/>
</dbReference>
<dbReference type="PANTHER" id="PTHR11373:SF4">
    <property type="entry name" value="DEOXYNUCLEOSIDE TRIPHOSPHATE TRIPHOSPHOHYDROLASE SAMHD1"/>
    <property type="match status" value="1"/>
</dbReference>
<proteinExistence type="predicted"/>
<dbReference type="GO" id="GO:0006203">
    <property type="term" value="P:dGTP catabolic process"/>
    <property type="evidence" value="ECO:0007669"/>
    <property type="project" value="TreeGrafter"/>
</dbReference>
<dbReference type="GO" id="GO:0008832">
    <property type="term" value="F:dGTPase activity"/>
    <property type="evidence" value="ECO:0007669"/>
    <property type="project" value="TreeGrafter"/>
</dbReference>
<dbReference type="SMART" id="SM00471">
    <property type="entry name" value="HDc"/>
    <property type="match status" value="1"/>
</dbReference>
<dbReference type="Gene3D" id="1.10.3210.10">
    <property type="entry name" value="Hypothetical protein af1432"/>
    <property type="match status" value="1"/>
</dbReference>
<evidence type="ECO:0000313" key="4">
    <source>
        <dbReference type="Proteomes" id="UP001302812"/>
    </source>
</evidence>
<keyword evidence="4" id="KW-1185">Reference proteome</keyword>
<dbReference type="GeneID" id="89939157"/>
<dbReference type="PANTHER" id="PTHR11373">
    <property type="entry name" value="DEOXYNUCLEOSIDE TRIPHOSPHATE TRIPHOSPHOHYDROLASE"/>
    <property type="match status" value="1"/>
</dbReference>
<dbReference type="InterPro" id="IPR050135">
    <property type="entry name" value="dGTPase-like"/>
</dbReference>
<reference evidence="3" key="2">
    <citation type="submission" date="2023-05" db="EMBL/GenBank/DDBJ databases">
        <authorList>
            <consortium name="Lawrence Berkeley National Laboratory"/>
            <person name="Steindorff A."/>
            <person name="Hensen N."/>
            <person name="Bonometti L."/>
            <person name="Westerberg I."/>
            <person name="Brannstrom I.O."/>
            <person name="Guillou S."/>
            <person name="Cros-Aarteil S."/>
            <person name="Calhoun S."/>
            <person name="Haridas S."/>
            <person name="Kuo A."/>
            <person name="Mondo S."/>
            <person name="Pangilinan J."/>
            <person name="Riley R."/>
            <person name="Labutti K."/>
            <person name="Andreopoulos B."/>
            <person name="Lipzen A."/>
            <person name="Chen C."/>
            <person name="Yanf M."/>
            <person name="Daum C."/>
            <person name="Ng V."/>
            <person name="Clum A."/>
            <person name="Ohm R."/>
            <person name="Martin F."/>
            <person name="Silar P."/>
            <person name="Natvig D."/>
            <person name="Lalanne C."/>
            <person name="Gautier V."/>
            <person name="Ament-Velasquez S.L."/>
            <person name="Kruys A."/>
            <person name="Hutchinson M.I."/>
            <person name="Powell A.J."/>
            <person name="Barry K."/>
            <person name="Miller A.N."/>
            <person name="Grigoriev I.V."/>
            <person name="Debuchy R."/>
            <person name="Gladieux P."/>
            <person name="Thoren M.H."/>
            <person name="Johannesson H."/>
        </authorList>
    </citation>
    <scope>NUCLEOTIDE SEQUENCE</scope>
    <source>
        <strain evidence="3">CBS 508.74</strain>
    </source>
</reference>
<evidence type="ECO:0000313" key="3">
    <source>
        <dbReference type="EMBL" id="KAK4113043.1"/>
    </source>
</evidence>
<reference evidence="3" key="1">
    <citation type="journal article" date="2023" name="Mol. Phylogenet. Evol.">
        <title>Genome-scale phylogeny and comparative genomics of the fungal order Sordariales.</title>
        <authorList>
            <person name="Hensen N."/>
            <person name="Bonometti L."/>
            <person name="Westerberg I."/>
            <person name="Brannstrom I.O."/>
            <person name="Guillou S."/>
            <person name="Cros-Aarteil S."/>
            <person name="Calhoun S."/>
            <person name="Haridas S."/>
            <person name="Kuo A."/>
            <person name="Mondo S."/>
            <person name="Pangilinan J."/>
            <person name="Riley R."/>
            <person name="LaButti K."/>
            <person name="Andreopoulos B."/>
            <person name="Lipzen A."/>
            <person name="Chen C."/>
            <person name="Yan M."/>
            <person name="Daum C."/>
            <person name="Ng V."/>
            <person name="Clum A."/>
            <person name="Steindorff A."/>
            <person name="Ohm R.A."/>
            <person name="Martin F."/>
            <person name="Silar P."/>
            <person name="Natvig D.O."/>
            <person name="Lalanne C."/>
            <person name="Gautier V."/>
            <person name="Ament-Velasquez S.L."/>
            <person name="Kruys A."/>
            <person name="Hutchinson M.I."/>
            <person name="Powell A.J."/>
            <person name="Barry K."/>
            <person name="Miller A.N."/>
            <person name="Grigoriev I.V."/>
            <person name="Debuchy R."/>
            <person name="Gladieux P."/>
            <person name="Hiltunen Thoren M."/>
            <person name="Johannesson H."/>
        </authorList>
    </citation>
    <scope>NUCLEOTIDE SEQUENCE</scope>
    <source>
        <strain evidence="3">CBS 508.74</strain>
    </source>
</reference>
<dbReference type="CDD" id="cd00077">
    <property type="entry name" value="HDc"/>
    <property type="match status" value="1"/>
</dbReference>
<dbReference type="AlphaFoldDB" id="A0AAN6TEP8"/>
<evidence type="ECO:0000259" key="2">
    <source>
        <dbReference type="SMART" id="SM00471"/>
    </source>
</evidence>
<accession>A0AAN6TEP8</accession>
<evidence type="ECO:0000256" key="1">
    <source>
        <dbReference type="SAM" id="MobiDB-lite"/>
    </source>
</evidence>
<dbReference type="SUPFAM" id="SSF109604">
    <property type="entry name" value="HD-domain/PDEase-like"/>
    <property type="match status" value="1"/>
</dbReference>
<organism evidence="3 4">
    <name type="scientific">Canariomyces notabilis</name>
    <dbReference type="NCBI Taxonomy" id="2074819"/>
    <lineage>
        <taxon>Eukaryota</taxon>
        <taxon>Fungi</taxon>
        <taxon>Dikarya</taxon>
        <taxon>Ascomycota</taxon>
        <taxon>Pezizomycotina</taxon>
        <taxon>Sordariomycetes</taxon>
        <taxon>Sordariomycetidae</taxon>
        <taxon>Sordariales</taxon>
        <taxon>Chaetomiaceae</taxon>
        <taxon>Canariomyces</taxon>
    </lineage>
</organism>
<protein>
    <recommendedName>
        <fullName evidence="2">HD/PDEase domain-containing protein</fullName>
    </recommendedName>
</protein>